<reference evidence="6 7" key="1">
    <citation type="submission" date="2020-02" db="EMBL/GenBank/DDBJ databases">
        <authorList>
            <person name="Li X.-J."/>
            <person name="Han X.-M."/>
        </authorList>
    </citation>
    <scope>NUCLEOTIDE SEQUENCE [LARGE SCALE GENOMIC DNA]</scope>
    <source>
        <strain evidence="6 7">CCTCC AB 2017055</strain>
    </source>
</reference>
<dbReference type="Gene3D" id="3.30.70.100">
    <property type="match status" value="1"/>
</dbReference>
<dbReference type="SUPFAM" id="SSF54826">
    <property type="entry name" value="Enolase N-terminal domain-like"/>
    <property type="match status" value="1"/>
</dbReference>
<dbReference type="AlphaFoldDB" id="A0A6L9SAC0"/>
<feature type="domain" description="Acylphosphatase-like" evidence="5">
    <location>
        <begin position="771"/>
        <end position="857"/>
    </location>
</feature>
<dbReference type="GO" id="GO:0046872">
    <property type="term" value="F:metal ion binding"/>
    <property type="evidence" value="ECO:0007669"/>
    <property type="project" value="InterPro"/>
</dbReference>
<dbReference type="EC" id="3.6.1.7" evidence="2"/>
<dbReference type="GO" id="GO:0005524">
    <property type="term" value="F:ATP binding"/>
    <property type="evidence" value="ECO:0007669"/>
    <property type="project" value="UniProtKB-UniRule"/>
</dbReference>
<comment type="caution">
    <text evidence="6">The sequence shown here is derived from an EMBL/GenBank/DDBJ whole genome shotgun (WGS) entry which is preliminary data.</text>
</comment>
<organism evidence="6 7">
    <name type="scientific">Phytoactinopolyspora halotolerans</name>
    <dbReference type="NCBI Taxonomy" id="1981512"/>
    <lineage>
        <taxon>Bacteria</taxon>
        <taxon>Bacillati</taxon>
        <taxon>Actinomycetota</taxon>
        <taxon>Actinomycetes</taxon>
        <taxon>Jiangellales</taxon>
        <taxon>Jiangellaceae</taxon>
        <taxon>Phytoactinopolyspora</taxon>
    </lineage>
</organism>
<feature type="active site" evidence="2">
    <location>
        <position position="804"/>
    </location>
</feature>
<dbReference type="Pfam" id="PF00708">
    <property type="entry name" value="Acylphosphatase"/>
    <property type="match status" value="1"/>
</dbReference>
<dbReference type="InterPro" id="IPR011761">
    <property type="entry name" value="ATP-grasp"/>
</dbReference>
<dbReference type="RefSeq" id="WP_163739013.1">
    <property type="nucleotide sequence ID" value="NZ_JAAGOA010000009.1"/>
</dbReference>
<dbReference type="InterPro" id="IPR036046">
    <property type="entry name" value="Acylphosphatase-like_dom_sf"/>
</dbReference>
<dbReference type="Gene3D" id="3.30.470.20">
    <property type="entry name" value="ATP-grasp fold, B domain"/>
    <property type="match status" value="2"/>
</dbReference>
<accession>A0A6L9SAC0</accession>
<keyword evidence="1" id="KW-0067">ATP-binding</keyword>
<evidence type="ECO:0000256" key="2">
    <source>
        <dbReference type="PROSITE-ProRule" id="PRU00520"/>
    </source>
</evidence>
<keyword evidence="1" id="KW-0547">Nucleotide-binding</keyword>
<gene>
    <name evidence="6" type="ORF">G1H10_14785</name>
</gene>
<dbReference type="PANTHER" id="PTHR21621">
    <property type="entry name" value="RIBOSOMAL PROTEIN S6 MODIFICATION PROTEIN"/>
    <property type="match status" value="1"/>
</dbReference>
<dbReference type="SUPFAM" id="SSF56059">
    <property type="entry name" value="Glutathione synthetase ATP-binding domain-like"/>
    <property type="match status" value="1"/>
</dbReference>
<keyword evidence="2" id="KW-0378">Hydrolase</keyword>
<protein>
    <recommendedName>
        <fullName evidence="2">acylphosphatase</fullName>
        <ecNumber evidence="2">3.6.1.7</ecNumber>
    </recommendedName>
</protein>
<dbReference type="EMBL" id="JAAGOA010000009">
    <property type="protein sequence ID" value="NEE01438.1"/>
    <property type="molecule type" value="Genomic_DNA"/>
</dbReference>
<evidence type="ECO:0000313" key="6">
    <source>
        <dbReference type="EMBL" id="NEE01438.1"/>
    </source>
</evidence>
<sequence length="857" mass="90597">MPSSIEIARVRAIELRVPSSKGSRPGDGYAHNVVITLDATVDGRAVGGAGEACPRGRTLTGDTGRGSWRFLSAALKRLHGARVRTDPGAVSADVSQLIADLRALARRMVKVAMPGEPYRGTMAGLEAALLDLVSTAEGVPLAHVLGGKRSPLDIVGVVAARSISQAEQRIAPHVGRTTVKLIDLPDRTTALDVVSAVGSVAGPGVPVWLEFAAELERAETDKLVEALADRIGSGALPPHVLVRPFVTADHATLAELQRYADVLAPPKHDRPGIVVLTGAASVEDIRAAVLGGVRGVELNPGRLGGVLPALDLARSLDTGGRIRVAVSADPHASAVGTRAAAELAAALPRLDYLALPDASIAGTVQTDPELSLDDRHRLLPGERSGIGGRVVLAPAVHHQTRYATGSGSAAPAPTYQGMAANEFDLDTMMQFEFSDGTVDTANPLLSRAALAFGLNTTRLARSVVLAHHPQLAEPIGFASRRSTWTGLSTRAVVDKKDLTKKVLGAAGVAVPRGEVFKPRQVERAVRYALSLGAPVVVKPRGGSHGRGVTTDLRDESDIRNAIAMLAGASSARSPFVVEEHVTGEDYRFLVVGDRVVSVVLRRPASVEGDGRSSVLDLVIQKNQHRLANPQMHGSLIELGDNARYWLGKQGMTVDSVPGAGQLVQLGSAGNIANGGDSVEVLDETHPSLLDLAVRATLAVPGLDYSGVDLIGDHRRPVDEHRAVVIEVNSNPGTDLNHFPMFGTPRDVSTELVLRQCELAGYRPAQILDELNVRIEISGRVQGVGYRNWFEQLATGRNVAGTICNLPSGQVEAYVTGRLDDVWLVVSKAIDGPPRARPYRVVTTHVGAVTPTDRFEVR</sequence>
<evidence type="ECO:0000259" key="5">
    <source>
        <dbReference type="PROSITE" id="PS51160"/>
    </source>
</evidence>
<comment type="catalytic activity">
    <reaction evidence="2">
        <text>an acyl phosphate + H2O = a carboxylate + phosphate + H(+)</text>
        <dbReference type="Rhea" id="RHEA:14965"/>
        <dbReference type="ChEBI" id="CHEBI:15377"/>
        <dbReference type="ChEBI" id="CHEBI:15378"/>
        <dbReference type="ChEBI" id="CHEBI:29067"/>
        <dbReference type="ChEBI" id="CHEBI:43474"/>
        <dbReference type="ChEBI" id="CHEBI:59918"/>
        <dbReference type="EC" id="3.6.1.7"/>
    </reaction>
</comment>
<keyword evidence="7" id="KW-1185">Reference proteome</keyword>
<dbReference type="Gene3D" id="3.30.1490.20">
    <property type="entry name" value="ATP-grasp fold, A domain"/>
    <property type="match status" value="1"/>
</dbReference>
<dbReference type="SUPFAM" id="SSF54975">
    <property type="entry name" value="Acylphosphatase/BLUF domain-like"/>
    <property type="match status" value="1"/>
</dbReference>
<dbReference type="PANTHER" id="PTHR21621:SF0">
    <property type="entry name" value="BETA-CITRYLGLUTAMATE SYNTHASE B-RELATED"/>
    <property type="match status" value="1"/>
</dbReference>
<dbReference type="PROSITE" id="PS51160">
    <property type="entry name" value="ACYLPHOSPHATASE_3"/>
    <property type="match status" value="1"/>
</dbReference>
<name>A0A6L9SAC0_9ACTN</name>
<dbReference type="PROSITE" id="PS50975">
    <property type="entry name" value="ATP_GRASP"/>
    <property type="match status" value="1"/>
</dbReference>
<dbReference type="GO" id="GO:0009432">
    <property type="term" value="P:SOS response"/>
    <property type="evidence" value="ECO:0007669"/>
    <property type="project" value="TreeGrafter"/>
</dbReference>
<proteinExistence type="inferred from homology"/>
<evidence type="ECO:0000256" key="3">
    <source>
        <dbReference type="RuleBase" id="RU004168"/>
    </source>
</evidence>
<dbReference type="GO" id="GO:0018169">
    <property type="term" value="F:ribosomal S6-glutamic acid ligase activity"/>
    <property type="evidence" value="ECO:0007669"/>
    <property type="project" value="TreeGrafter"/>
</dbReference>
<dbReference type="InterPro" id="IPR029017">
    <property type="entry name" value="Enolase-like_N"/>
</dbReference>
<comment type="similarity">
    <text evidence="3">Belongs to the acylphosphatase family.</text>
</comment>
<dbReference type="Gene3D" id="3.30.390.10">
    <property type="entry name" value="Enolase-like, N-terminal domain"/>
    <property type="match status" value="1"/>
</dbReference>
<dbReference type="GO" id="GO:0003998">
    <property type="term" value="F:acylphosphatase activity"/>
    <property type="evidence" value="ECO:0007669"/>
    <property type="project" value="UniProtKB-EC"/>
</dbReference>
<evidence type="ECO:0000313" key="7">
    <source>
        <dbReference type="Proteomes" id="UP000475214"/>
    </source>
</evidence>
<dbReference type="InterPro" id="IPR001792">
    <property type="entry name" value="Acylphosphatase-like_dom"/>
</dbReference>
<feature type="active site" evidence="2">
    <location>
        <position position="786"/>
    </location>
</feature>
<dbReference type="InterPro" id="IPR013815">
    <property type="entry name" value="ATP_grasp_subdomain_1"/>
</dbReference>
<feature type="domain" description="ATP-grasp" evidence="4">
    <location>
        <begin position="500"/>
        <end position="756"/>
    </location>
</feature>
<dbReference type="Proteomes" id="UP000475214">
    <property type="component" value="Unassembled WGS sequence"/>
</dbReference>
<dbReference type="Gene3D" id="3.20.20.120">
    <property type="entry name" value="Enolase-like C-terminal domain"/>
    <property type="match status" value="1"/>
</dbReference>
<evidence type="ECO:0000259" key="4">
    <source>
        <dbReference type="PROSITE" id="PS50975"/>
    </source>
</evidence>
<dbReference type="SUPFAM" id="SSF51604">
    <property type="entry name" value="Enolase C-terminal domain-like"/>
    <property type="match status" value="1"/>
</dbReference>
<dbReference type="InterPro" id="IPR036849">
    <property type="entry name" value="Enolase-like_C_sf"/>
</dbReference>
<dbReference type="GO" id="GO:0005737">
    <property type="term" value="C:cytoplasm"/>
    <property type="evidence" value="ECO:0007669"/>
    <property type="project" value="TreeGrafter"/>
</dbReference>
<evidence type="ECO:0000256" key="1">
    <source>
        <dbReference type="PROSITE-ProRule" id="PRU00409"/>
    </source>
</evidence>